<reference evidence="2 3" key="1">
    <citation type="submission" date="2022-10" db="EMBL/GenBank/DDBJ databases">
        <title>The complete genomes of actinobacterial strains from the NBC collection.</title>
        <authorList>
            <person name="Joergensen T.S."/>
            <person name="Alvarez Arevalo M."/>
            <person name="Sterndorff E.B."/>
            <person name="Faurdal D."/>
            <person name="Vuksanovic O."/>
            <person name="Mourched A.-S."/>
            <person name="Charusanti P."/>
            <person name="Shaw S."/>
            <person name="Blin K."/>
            <person name="Weber T."/>
        </authorList>
    </citation>
    <scope>NUCLEOTIDE SEQUENCE [LARGE SCALE GENOMIC DNA]</scope>
    <source>
        <strain evidence="2 3">NBC 01753</strain>
    </source>
</reference>
<evidence type="ECO:0000256" key="1">
    <source>
        <dbReference type="SAM" id="Phobius"/>
    </source>
</evidence>
<protein>
    <submittedName>
        <fullName evidence="2">Uncharacterized protein</fullName>
    </submittedName>
</protein>
<keyword evidence="1" id="KW-0812">Transmembrane</keyword>
<dbReference type="EMBL" id="CP109134">
    <property type="protein sequence ID" value="WSD09310.1"/>
    <property type="molecule type" value="Genomic_DNA"/>
</dbReference>
<gene>
    <name evidence="2" type="ORF">OIE73_28615</name>
</gene>
<sequence>MVPDLFAVLAAAETATDTPADIAKMIGGFAQYGVLGVVVVLFLTGLIVSRSTYLAVATDRDNWRDAHAKESEAHQATRVSLAKAEERADIAVEQGRTLNALLSELGHRPDTTRSV</sequence>
<organism evidence="2 3">
    <name type="scientific">Streptomyces hirsutus</name>
    <dbReference type="NCBI Taxonomy" id="35620"/>
    <lineage>
        <taxon>Bacteria</taxon>
        <taxon>Bacillati</taxon>
        <taxon>Actinomycetota</taxon>
        <taxon>Actinomycetes</taxon>
        <taxon>Kitasatosporales</taxon>
        <taxon>Streptomycetaceae</taxon>
        <taxon>Streptomyces</taxon>
    </lineage>
</organism>
<feature type="transmembrane region" description="Helical" evidence="1">
    <location>
        <begin position="30"/>
        <end position="48"/>
    </location>
</feature>
<dbReference type="Proteomes" id="UP001335325">
    <property type="component" value="Chromosome"/>
</dbReference>
<keyword evidence="3" id="KW-1185">Reference proteome</keyword>
<dbReference type="GeneID" id="91546619"/>
<evidence type="ECO:0000313" key="2">
    <source>
        <dbReference type="EMBL" id="WSD09310.1"/>
    </source>
</evidence>
<accession>A0ABZ1GVU6</accession>
<keyword evidence="1" id="KW-0472">Membrane</keyword>
<keyword evidence="1" id="KW-1133">Transmembrane helix</keyword>
<evidence type="ECO:0000313" key="3">
    <source>
        <dbReference type="Proteomes" id="UP001335325"/>
    </source>
</evidence>
<name>A0ABZ1GVU6_9ACTN</name>
<dbReference type="RefSeq" id="WP_326755084.1">
    <property type="nucleotide sequence ID" value="NZ_CP109134.1"/>
</dbReference>
<proteinExistence type="predicted"/>